<dbReference type="EMBL" id="JBDFQZ010000005">
    <property type="protein sequence ID" value="KAK9726038.1"/>
    <property type="molecule type" value="Genomic_DNA"/>
</dbReference>
<accession>A0AAW1KZ79</accession>
<dbReference type="Proteomes" id="UP001443914">
    <property type="component" value="Unassembled WGS sequence"/>
</dbReference>
<evidence type="ECO:0000313" key="4">
    <source>
        <dbReference type="EMBL" id="KAK9726038.1"/>
    </source>
</evidence>
<dbReference type="FunFam" id="1.25.40.10:FF:000277">
    <property type="entry name" value="Pentatricopeptide repeat-containing protein, mitochondrial"/>
    <property type="match status" value="1"/>
</dbReference>
<gene>
    <name evidence="4" type="ORF">RND81_05G186100</name>
</gene>
<dbReference type="NCBIfam" id="TIGR00756">
    <property type="entry name" value="PPR"/>
    <property type="match status" value="4"/>
</dbReference>
<sequence>MMKSSLEFGNFEMGVLIYRKMRQFGVQHDSFTLPIVNQLYLIIGCDLNCRKMMHCVGIHLGFGLDVYFCNTLIELYAKCGCFSLARQVFDEMPLRDHVSWTSMIAGCVSEGDIMRAFDLFCEMRSEVEPNSVTLITMLQACSCRGDVVLGKQFHSYILKNGFLNDKFVINSLFRMYTYMGISLDVETLFLECSTDVVTWNTLISFYISSGSTNRVFETFQAMLREVRPSVESLTLIASALSKCGNVSWGQQLHCFAIKTCLSDHIFSTCLMDLYSKCIDLDACFRLFNEVPCRNRNTITWSTLMSAFTENGQYDRTIGLFNQLRSSGVEMTSEILTCLLDVCIDTGALHMGKEIHCYSIRNLLFKTLENTSVAETAILNMYIKCGSISCARNTFYIMDDKDVIAWTSMIEGFGTYGLGREALALFNQMVKEGIDPNAVTFLSILSACSHSGLTKEGCEVLNTMKWEFRLEPELNHYTCIVDLLGRAGKLKDALSVILKMVACPDSRIWGALLAACRVYMDRKIGEFAVKRLLELEPDNMGYHIVFSNMQATAGQWSDVERLRTTVSELSSAKMPGWSSVDVG</sequence>
<organism evidence="4 5">
    <name type="scientific">Saponaria officinalis</name>
    <name type="common">Common soapwort</name>
    <name type="synonym">Lychnis saponaria</name>
    <dbReference type="NCBI Taxonomy" id="3572"/>
    <lineage>
        <taxon>Eukaryota</taxon>
        <taxon>Viridiplantae</taxon>
        <taxon>Streptophyta</taxon>
        <taxon>Embryophyta</taxon>
        <taxon>Tracheophyta</taxon>
        <taxon>Spermatophyta</taxon>
        <taxon>Magnoliopsida</taxon>
        <taxon>eudicotyledons</taxon>
        <taxon>Gunneridae</taxon>
        <taxon>Pentapetalae</taxon>
        <taxon>Caryophyllales</taxon>
        <taxon>Caryophyllaceae</taxon>
        <taxon>Caryophylleae</taxon>
        <taxon>Saponaria</taxon>
    </lineage>
</organism>
<feature type="repeat" description="PPR" evidence="3">
    <location>
        <begin position="401"/>
        <end position="435"/>
    </location>
</feature>
<dbReference type="InterPro" id="IPR046848">
    <property type="entry name" value="E_motif"/>
</dbReference>
<evidence type="ECO:0000256" key="3">
    <source>
        <dbReference type="PROSITE-ProRule" id="PRU00708"/>
    </source>
</evidence>
<dbReference type="Gene3D" id="1.25.40.10">
    <property type="entry name" value="Tetratricopeptide repeat domain"/>
    <property type="match status" value="4"/>
</dbReference>
<dbReference type="InterPro" id="IPR046960">
    <property type="entry name" value="PPR_At4g14850-like_plant"/>
</dbReference>
<name>A0AAW1KZ79_SAPOF</name>
<keyword evidence="5" id="KW-1185">Reference proteome</keyword>
<dbReference type="Pfam" id="PF01535">
    <property type="entry name" value="PPR"/>
    <property type="match status" value="4"/>
</dbReference>
<keyword evidence="1" id="KW-0677">Repeat</keyword>
<comment type="similarity">
    <text evidence="2">Belongs to the PPR family. PCMP-E subfamily.</text>
</comment>
<evidence type="ECO:0000256" key="2">
    <source>
        <dbReference type="ARBA" id="ARBA00061659"/>
    </source>
</evidence>
<dbReference type="PANTHER" id="PTHR47926">
    <property type="entry name" value="PENTATRICOPEPTIDE REPEAT-CONTAINING PROTEIN"/>
    <property type="match status" value="1"/>
</dbReference>
<dbReference type="AlphaFoldDB" id="A0AAW1KZ79"/>
<dbReference type="PROSITE" id="PS51375">
    <property type="entry name" value="PPR"/>
    <property type="match status" value="4"/>
</dbReference>
<feature type="repeat" description="PPR" evidence="3">
    <location>
        <begin position="296"/>
        <end position="330"/>
    </location>
</feature>
<dbReference type="Pfam" id="PF13041">
    <property type="entry name" value="PPR_2"/>
    <property type="match status" value="2"/>
</dbReference>
<feature type="repeat" description="PPR" evidence="3">
    <location>
        <begin position="195"/>
        <end position="225"/>
    </location>
</feature>
<dbReference type="Pfam" id="PF20431">
    <property type="entry name" value="E_motif"/>
    <property type="match status" value="1"/>
</dbReference>
<proteinExistence type="inferred from homology"/>
<dbReference type="GO" id="GO:0003723">
    <property type="term" value="F:RNA binding"/>
    <property type="evidence" value="ECO:0007669"/>
    <property type="project" value="InterPro"/>
</dbReference>
<feature type="repeat" description="PPR" evidence="3">
    <location>
        <begin position="65"/>
        <end position="99"/>
    </location>
</feature>
<dbReference type="PANTHER" id="PTHR47926:SF424">
    <property type="entry name" value="PENTACOTRIPEPTIDE-REPEAT REGION OF PRORP DOMAIN-CONTAINING PROTEIN"/>
    <property type="match status" value="1"/>
</dbReference>
<dbReference type="GO" id="GO:0005737">
    <property type="term" value="C:cytoplasm"/>
    <property type="evidence" value="ECO:0007669"/>
    <property type="project" value="UniProtKB-ARBA"/>
</dbReference>
<comment type="caution">
    <text evidence="4">The sequence shown here is derived from an EMBL/GenBank/DDBJ whole genome shotgun (WGS) entry which is preliminary data.</text>
</comment>
<evidence type="ECO:0000256" key="1">
    <source>
        <dbReference type="ARBA" id="ARBA00022737"/>
    </source>
</evidence>
<dbReference type="GO" id="GO:0016556">
    <property type="term" value="P:mRNA modification"/>
    <property type="evidence" value="ECO:0007669"/>
    <property type="project" value="UniProtKB-ARBA"/>
</dbReference>
<evidence type="ECO:0008006" key="6">
    <source>
        <dbReference type="Google" id="ProtNLM"/>
    </source>
</evidence>
<dbReference type="InterPro" id="IPR002885">
    <property type="entry name" value="PPR_rpt"/>
</dbReference>
<evidence type="ECO:0000313" key="5">
    <source>
        <dbReference type="Proteomes" id="UP001443914"/>
    </source>
</evidence>
<protein>
    <recommendedName>
        <fullName evidence="6">Pentatricopeptide repeat-containing protein</fullName>
    </recommendedName>
</protein>
<reference evidence="4" key="1">
    <citation type="submission" date="2024-03" db="EMBL/GenBank/DDBJ databases">
        <title>WGS assembly of Saponaria officinalis var. Norfolk2.</title>
        <authorList>
            <person name="Jenkins J."/>
            <person name="Shu S."/>
            <person name="Grimwood J."/>
            <person name="Barry K."/>
            <person name="Goodstein D."/>
            <person name="Schmutz J."/>
            <person name="Leebens-Mack J."/>
            <person name="Osbourn A."/>
        </authorList>
    </citation>
    <scope>NUCLEOTIDE SEQUENCE [LARGE SCALE GENOMIC DNA]</scope>
    <source>
        <strain evidence="4">JIC</strain>
    </source>
</reference>
<dbReference type="FunFam" id="1.25.40.10:FF:000396">
    <property type="entry name" value="Pentatricopeptide repeat-containing protein At2g36730"/>
    <property type="match status" value="1"/>
</dbReference>
<dbReference type="InterPro" id="IPR011990">
    <property type="entry name" value="TPR-like_helical_dom_sf"/>
</dbReference>